<sequence length="42" mass="4461">MRDIFSLEFMSVVTLFPDSFGDPGAPIHLTTLGAPGTGPDRP</sequence>
<dbReference type="EMBL" id="JACJIJ010000002">
    <property type="protein sequence ID" value="MBA9051920.1"/>
    <property type="molecule type" value="Genomic_DNA"/>
</dbReference>
<name>A0A7W3NK02_STRMR</name>
<dbReference type="AlphaFoldDB" id="A0A7W3NK02"/>
<keyword evidence="2" id="KW-1185">Reference proteome</keyword>
<proteinExistence type="predicted"/>
<accession>A0A7W3NK02</accession>
<comment type="caution">
    <text evidence="1">The sequence shown here is derived from an EMBL/GenBank/DDBJ whole genome shotgun (WGS) entry which is preliminary data.</text>
</comment>
<organism evidence="1 2">
    <name type="scientific">Streptomyces murinus</name>
    <dbReference type="NCBI Taxonomy" id="33900"/>
    <lineage>
        <taxon>Bacteria</taxon>
        <taxon>Bacillati</taxon>
        <taxon>Actinomycetota</taxon>
        <taxon>Actinomycetes</taxon>
        <taxon>Kitasatosporales</taxon>
        <taxon>Streptomycetaceae</taxon>
        <taxon>Streptomyces</taxon>
    </lineage>
</organism>
<dbReference type="Proteomes" id="UP000577386">
    <property type="component" value="Unassembled WGS sequence"/>
</dbReference>
<reference evidence="1 2" key="1">
    <citation type="submission" date="2020-08" db="EMBL/GenBank/DDBJ databases">
        <title>Sequencing the genomes of 1000 actinobacteria strains.</title>
        <authorList>
            <person name="Klenk H.-P."/>
        </authorList>
    </citation>
    <scope>NUCLEOTIDE SEQUENCE [LARGE SCALE GENOMIC DNA]</scope>
    <source>
        <strain evidence="1 2">DSM 41827</strain>
    </source>
</reference>
<protein>
    <submittedName>
        <fullName evidence="1">Uncharacterized protein</fullName>
    </submittedName>
</protein>
<evidence type="ECO:0000313" key="2">
    <source>
        <dbReference type="Proteomes" id="UP000577386"/>
    </source>
</evidence>
<evidence type="ECO:0000313" key="1">
    <source>
        <dbReference type="EMBL" id="MBA9051920.1"/>
    </source>
</evidence>
<gene>
    <name evidence="1" type="ORF">HDA42_001098</name>
</gene>